<sequence length="276" mass="29223">VFNAQSAGALTLASNPAFLATNPADYYETVRFKTIANLDNRADTATTATITSKKLETLEGASVLQDRSLGPVEIADGFWRHTKATPAMVATNIGNQFAEAQLLALRNNAIAIAVGAATNAYSAAHFTDNTPGLATGARVPFSAAIAEGMINDFADKRELGKIWIMPSIIFSNLVTTNLAVTLDTVAGNVLNNGQKFSFMGLPILVVDAAPLTTALASSYYTKYGVLLMGTGAVNSTIVFDDPTETDRTITTTSKITTYRGQYGTDFSVMGAKWDIA</sequence>
<dbReference type="EMBL" id="BARS01018593">
    <property type="protein sequence ID" value="GAF96195.1"/>
    <property type="molecule type" value="Genomic_DNA"/>
</dbReference>
<dbReference type="InterPro" id="IPR045404">
    <property type="entry name" value="Gp13-like"/>
</dbReference>
<name>X0V6C3_9ZZZZ</name>
<dbReference type="AlphaFoldDB" id="X0V6C3"/>
<feature type="non-terminal residue" evidence="1">
    <location>
        <position position="1"/>
    </location>
</feature>
<accession>X0V6C3</accession>
<feature type="non-terminal residue" evidence="1">
    <location>
        <position position="276"/>
    </location>
</feature>
<gene>
    <name evidence="1" type="ORF">S01H1_30243</name>
</gene>
<dbReference type="Pfam" id="PF20036">
    <property type="entry name" value="Gp13-like"/>
    <property type="match status" value="1"/>
</dbReference>
<comment type="caution">
    <text evidence="1">The sequence shown here is derived from an EMBL/GenBank/DDBJ whole genome shotgun (WGS) entry which is preliminary data.</text>
</comment>
<evidence type="ECO:0008006" key="2">
    <source>
        <dbReference type="Google" id="ProtNLM"/>
    </source>
</evidence>
<evidence type="ECO:0000313" key="1">
    <source>
        <dbReference type="EMBL" id="GAF96195.1"/>
    </source>
</evidence>
<protein>
    <recommendedName>
        <fullName evidence="2">Bacteriophage Mu GpT domain-containing protein</fullName>
    </recommendedName>
</protein>
<reference evidence="1" key="1">
    <citation type="journal article" date="2014" name="Front. Microbiol.">
        <title>High frequency of phylogenetically diverse reductive dehalogenase-homologous genes in deep subseafloor sedimentary metagenomes.</title>
        <authorList>
            <person name="Kawai M."/>
            <person name="Futagami T."/>
            <person name="Toyoda A."/>
            <person name="Takaki Y."/>
            <person name="Nishi S."/>
            <person name="Hori S."/>
            <person name="Arai W."/>
            <person name="Tsubouchi T."/>
            <person name="Morono Y."/>
            <person name="Uchiyama I."/>
            <person name="Ito T."/>
            <person name="Fujiyama A."/>
            <person name="Inagaki F."/>
            <person name="Takami H."/>
        </authorList>
    </citation>
    <scope>NUCLEOTIDE SEQUENCE</scope>
    <source>
        <strain evidence="1">Expedition CK06-06</strain>
    </source>
</reference>
<proteinExistence type="predicted"/>
<organism evidence="1">
    <name type="scientific">marine sediment metagenome</name>
    <dbReference type="NCBI Taxonomy" id="412755"/>
    <lineage>
        <taxon>unclassified sequences</taxon>
        <taxon>metagenomes</taxon>
        <taxon>ecological metagenomes</taxon>
    </lineage>
</organism>